<dbReference type="Proteomes" id="UP000436088">
    <property type="component" value="Unassembled WGS sequence"/>
</dbReference>
<dbReference type="GO" id="GO:0005634">
    <property type="term" value="C:nucleus"/>
    <property type="evidence" value="ECO:0007669"/>
    <property type="project" value="UniProtKB-SubCell"/>
</dbReference>
<dbReference type="Pfam" id="PF06203">
    <property type="entry name" value="CCT"/>
    <property type="match status" value="1"/>
</dbReference>
<evidence type="ECO:0000256" key="5">
    <source>
        <dbReference type="ARBA" id="ARBA00023242"/>
    </source>
</evidence>
<dbReference type="PANTHER" id="PTHR31874:SF55">
    <property type="entry name" value="ZINC FINGER PROTEIN CONSTANS-LIKE 7"/>
    <property type="match status" value="1"/>
</dbReference>
<name>A0A6A2YQG2_HIBSY</name>
<keyword evidence="5 6" id="KW-0539">Nucleus</keyword>
<evidence type="ECO:0000256" key="1">
    <source>
        <dbReference type="ARBA" id="ARBA00004123"/>
    </source>
</evidence>
<evidence type="ECO:0000256" key="6">
    <source>
        <dbReference type="PROSITE-ProRule" id="PRU00357"/>
    </source>
</evidence>
<dbReference type="PROSITE" id="PS51017">
    <property type="entry name" value="CCT"/>
    <property type="match status" value="1"/>
</dbReference>
<protein>
    <submittedName>
        <fullName evidence="8">Complex I subunit NDUFS6 isoform 1</fullName>
    </submittedName>
</protein>
<keyword evidence="2" id="KW-0479">Metal-binding</keyword>
<dbReference type="EMBL" id="VEPZ02001308">
    <property type="protein sequence ID" value="KAE8681505.1"/>
    <property type="molecule type" value="Genomic_DNA"/>
</dbReference>
<evidence type="ECO:0000259" key="7">
    <source>
        <dbReference type="PROSITE" id="PS51017"/>
    </source>
</evidence>
<dbReference type="PANTHER" id="PTHR31874">
    <property type="entry name" value="CCT MOTIF FAMILY PROTEIN, EXPRESSED"/>
    <property type="match status" value="1"/>
</dbReference>
<dbReference type="CDD" id="cd19821">
    <property type="entry name" value="Bbox1_BBX-like"/>
    <property type="match status" value="1"/>
</dbReference>
<evidence type="ECO:0000313" key="8">
    <source>
        <dbReference type="EMBL" id="KAE8681505.1"/>
    </source>
</evidence>
<dbReference type="InterPro" id="IPR010402">
    <property type="entry name" value="CCT_domain"/>
</dbReference>
<accession>A0A6A2YQG2</accession>
<evidence type="ECO:0000313" key="9">
    <source>
        <dbReference type="Proteomes" id="UP000436088"/>
    </source>
</evidence>
<sequence>MSLFPSSSTAHSQTLAKLVISDKRTVNAMGGKTARACNGCLLKRARWYCSASDAFLCQIYDTLVHSANQLAYRHTRVQLETSSSKLNPSVTAAQDDAPTWNQGFTRKTSTPRQNKAKLLNLNPIDPLVPDVGCEDGSGDENDKQLICRVFVFYPFSADLENENGNLVVDGFMPSDLDLNQFAADVESLLGIDLLDCKRKMKGSNHKEGTGGICSMGKRNIMDGEREARVSRYREKRRRRLLLKKIRYRVRKLNAEKRPRFKGSHCGMKTTVKVVVGSSNSGSCGWELKSQVVHLTYDISNSLRSLAAMVVA</sequence>
<feature type="domain" description="CCT" evidence="7">
    <location>
        <begin position="225"/>
        <end position="267"/>
    </location>
</feature>
<reference evidence="8" key="1">
    <citation type="submission" date="2019-09" db="EMBL/GenBank/DDBJ databases">
        <title>Draft genome information of white flower Hibiscus syriacus.</title>
        <authorList>
            <person name="Kim Y.-M."/>
        </authorList>
    </citation>
    <scope>NUCLEOTIDE SEQUENCE [LARGE SCALE GENOMIC DNA]</scope>
    <source>
        <strain evidence="8">YM2019G1</strain>
    </source>
</reference>
<dbReference type="GO" id="GO:0006355">
    <property type="term" value="P:regulation of DNA-templated transcription"/>
    <property type="evidence" value="ECO:0007669"/>
    <property type="project" value="TreeGrafter"/>
</dbReference>
<dbReference type="GO" id="GO:0008270">
    <property type="term" value="F:zinc ion binding"/>
    <property type="evidence" value="ECO:0007669"/>
    <property type="project" value="UniProtKB-KW"/>
</dbReference>
<evidence type="ECO:0000256" key="2">
    <source>
        <dbReference type="ARBA" id="ARBA00022723"/>
    </source>
</evidence>
<gene>
    <name evidence="8" type="ORF">F3Y22_tig00111330pilonHSYRG01183</name>
</gene>
<dbReference type="InterPro" id="IPR052453">
    <property type="entry name" value="CONSTANS-like_ZF"/>
</dbReference>
<dbReference type="InterPro" id="IPR049808">
    <property type="entry name" value="CONSTANS-like_Bbox1"/>
</dbReference>
<organism evidence="8 9">
    <name type="scientific">Hibiscus syriacus</name>
    <name type="common">Rose of Sharon</name>
    <dbReference type="NCBI Taxonomy" id="106335"/>
    <lineage>
        <taxon>Eukaryota</taxon>
        <taxon>Viridiplantae</taxon>
        <taxon>Streptophyta</taxon>
        <taxon>Embryophyta</taxon>
        <taxon>Tracheophyta</taxon>
        <taxon>Spermatophyta</taxon>
        <taxon>Magnoliopsida</taxon>
        <taxon>eudicotyledons</taxon>
        <taxon>Gunneridae</taxon>
        <taxon>Pentapetalae</taxon>
        <taxon>rosids</taxon>
        <taxon>malvids</taxon>
        <taxon>Malvales</taxon>
        <taxon>Malvaceae</taxon>
        <taxon>Malvoideae</taxon>
        <taxon>Hibiscus</taxon>
    </lineage>
</organism>
<keyword evidence="4" id="KW-0862">Zinc</keyword>
<dbReference type="AlphaFoldDB" id="A0A6A2YQG2"/>
<evidence type="ECO:0000256" key="4">
    <source>
        <dbReference type="ARBA" id="ARBA00022833"/>
    </source>
</evidence>
<evidence type="ECO:0000256" key="3">
    <source>
        <dbReference type="ARBA" id="ARBA00022771"/>
    </source>
</evidence>
<keyword evidence="3" id="KW-0863">Zinc-finger</keyword>
<keyword evidence="9" id="KW-1185">Reference proteome</keyword>
<proteinExistence type="predicted"/>
<comment type="caution">
    <text evidence="8">The sequence shown here is derived from an EMBL/GenBank/DDBJ whole genome shotgun (WGS) entry which is preliminary data.</text>
</comment>
<comment type="subcellular location">
    <subcellularLocation>
        <location evidence="1 6">Nucleus</location>
    </subcellularLocation>
</comment>